<evidence type="ECO:0000259" key="2">
    <source>
        <dbReference type="Pfam" id="PF22513"/>
    </source>
</evidence>
<dbReference type="EMBL" id="UIDG01000161">
    <property type="protein sequence ID" value="SUS06126.1"/>
    <property type="molecule type" value="Genomic_DNA"/>
</dbReference>
<protein>
    <recommendedName>
        <fullName evidence="2">Antitoxin FitA-like ribbon-helix-helix domain-containing protein</fullName>
    </recommendedName>
</protein>
<feature type="region of interest" description="Disordered" evidence="1">
    <location>
        <begin position="56"/>
        <end position="78"/>
    </location>
</feature>
<dbReference type="InterPro" id="IPR013321">
    <property type="entry name" value="Arc_rbn_hlx_hlx"/>
</dbReference>
<reference evidence="3" key="1">
    <citation type="submission" date="2018-07" db="EMBL/GenBank/DDBJ databases">
        <authorList>
            <person name="Quirk P.G."/>
            <person name="Krulwich T.A."/>
        </authorList>
    </citation>
    <scope>NUCLEOTIDE SEQUENCE</scope>
</reference>
<dbReference type="SUPFAM" id="SSF47598">
    <property type="entry name" value="Ribbon-helix-helix"/>
    <property type="match status" value="1"/>
</dbReference>
<name>A0A380TCW1_9ZZZZ</name>
<gene>
    <name evidence="3" type="ORF">DF3PB_2430004</name>
</gene>
<dbReference type="InterPro" id="IPR053853">
    <property type="entry name" value="FitA-like_RHH"/>
</dbReference>
<dbReference type="Pfam" id="PF22513">
    <property type="entry name" value="FitA-like_RHH"/>
    <property type="match status" value="1"/>
</dbReference>
<proteinExistence type="predicted"/>
<evidence type="ECO:0000313" key="3">
    <source>
        <dbReference type="EMBL" id="SUS06126.1"/>
    </source>
</evidence>
<dbReference type="GO" id="GO:0006355">
    <property type="term" value="P:regulation of DNA-templated transcription"/>
    <property type="evidence" value="ECO:0007669"/>
    <property type="project" value="InterPro"/>
</dbReference>
<organism evidence="3">
    <name type="scientific">metagenome</name>
    <dbReference type="NCBI Taxonomy" id="256318"/>
    <lineage>
        <taxon>unclassified sequences</taxon>
        <taxon>metagenomes</taxon>
    </lineage>
</organism>
<accession>A0A380TCW1</accession>
<dbReference type="Gene3D" id="1.10.1220.10">
    <property type="entry name" value="Met repressor-like"/>
    <property type="match status" value="1"/>
</dbReference>
<dbReference type="InterPro" id="IPR010985">
    <property type="entry name" value="Ribbon_hlx_hlx"/>
</dbReference>
<sequence length="78" mass="8744">MAQLTVRNVSEQVVRALKQRAAAHGRSAEAEHREVLRAALLEGEETFATRAKALRERLHSSTDSSELIRADRDRDHAP</sequence>
<dbReference type="AlphaFoldDB" id="A0A380TCW1"/>
<feature type="domain" description="Antitoxin FitA-like ribbon-helix-helix" evidence="2">
    <location>
        <begin position="2"/>
        <end position="40"/>
    </location>
</feature>
<evidence type="ECO:0000256" key="1">
    <source>
        <dbReference type="SAM" id="MobiDB-lite"/>
    </source>
</evidence>